<accession>A0A290WW52</accession>
<organism evidence="2 3">
    <name type="scientific">Janthinobacterium svalbardensis</name>
    <dbReference type="NCBI Taxonomy" id="368607"/>
    <lineage>
        <taxon>Bacteria</taxon>
        <taxon>Pseudomonadati</taxon>
        <taxon>Pseudomonadota</taxon>
        <taxon>Betaproteobacteria</taxon>
        <taxon>Burkholderiales</taxon>
        <taxon>Oxalobacteraceae</taxon>
        <taxon>Janthinobacterium</taxon>
    </lineage>
</organism>
<evidence type="ECO:0000313" key="2">
    <source>
        <dbReference type="EMBL" id="ATD61129.1"/>
    </source>
</evidence>
<feature type="domain" description="DUF4123" evidence="1">
    <location>
        <begin position="27"/>
        <end position="147"/>
    </location>
</feature>
<reference evidence="2 3" key="1">
    <citation type="submission" date="2017-09" db="EMBL/GenBank/DDBJ databases">
        <title>Complete genome sequence of Janthinobacterium svalbardensis PAMC 27463.</title>
        <authorList>
            <person name="Cho Y.-J."/>
            <person name="Cho A."/>
            <person name="Kim O.-S."/>
            <person name="Lee J.-I."/>
        </authorList>
    </citation>
    <scope>NUCLEOTIDE SEQUENCE [LARGE SCALE GENOMIC DNA]</scope>
    <source>
        <strain evidence="2 3">PAMC 27463</strain>
    </source>
</reference>
<sequence length="279" mass="31315">MFIETFSTHWQHRLDEQHGCLDSNTQLYLLLDGVFVPDIYRAVQLALGGRSVSLLFERLPSCSDATRAVSPFLLPYRPASAQLARVLSRCSGWPMVSAIETGESIEDLTARLAAWCIVENDGQRFNFRYPDTRRLPGLWAALTPLQRGTLAGPASNWCYMDRDGTWQALTLPPDPHPIADRPQLDEQQFAIMVADSEADEILALLQSRRRLPDIKPSQQHALVHNALRLASRDQLGIESYPEWCDFFLQKGLRMDDSEGAVMLGAWMAAETAALNAFDI</sequence>
<gene>
    <name evidence="2" type="ORF">CNX70_13865</name>
</gene>
<dbReference type="KEGG" id="jsv:CNX70_13865"/>
<dbReference type="RefSeq" id="WP_096235154.1">
    <property type="nucleotide sequence ID" value="NZ_CP023422.1"/>
</dbReference>
<name>A0A290WW52_9BURK</name>
<dbReference type="Proteomes" id="UP000218437">
    <property type="component" value="Chromosome"/>
</dbReference>
<proteinExistence type="predicted"/>
<dbReference type="InterPro" id="IPR025391">
    <property type="entry name" value="DUF4123"/>
</dbReference>
<keyword evidence="3" id="KW-1185">Reference proteome</keyword>
<dbReference type="Pfam" id="PF13503">
    <property type="entry name" value="DUF4123"/>
    <property type="match status" value="1"/>
</dbReference>
<evidence type="ECO:0000259" key="1">
    <source>
        <dbReference type="Pfam" id="PF13503"/>
    </source>
</evidence>
<protein>
    <recommendedName>
        <fullName evidence="1">DUF4123 domain-containing protein</fullName>
    </recommendedName>
</protein>
<dbReference type="EMBL" id="CP023422">
    <property type="protein sequence ID" value="ATD61129.1"/>
    <property type="molecule type" value="Genomic_DNA"/>
</dbReference>
<evidence type="ECO:0000313" key="3">
    <source>
        <dbReference type="Proteomes" id="UP000218437"/>
    </source>
</evidence>
<dbReference type="AlphaFoldDB" id="A0A290WW52"/>